<dbReference type="AlphaFoldDB" id="A0A3P3WAH3"/>
<evidence type="ECO:0000313" key="8">
    <source>
        <dbReference type="EMBL" id="RRJ92010.1"/>
    </source>
</evidence>
<dbReference type="Proteomes" id="UP000275719">
    <property type="component" value="Unassembled WGS sequence"/>
</dbReference>
<evidence type="ECO:0000256" key="1">
    <source>
        <dbReference type="ARBA" id="ARBA00001947"/>
    </source>
</evidence>
<dbReference type="RefSeq" id="WP_125017787.1">
    <property type="nucleotide sequence ID" value="NZ_RQVQ01000007.1"/>
</dbReference>
<evidence type="ECO:0000256" key="4">
    <source>
        <dbReference type="ARBA" id="ARBA00022801"/>
    </source>
</evidence>
<dbReference type="Pfam" id="PF07998">
    <property type="entry name" value="Peptidase_M54"/>
    <property type="match status" value="1"/>
</dbReference>
<dbReference type="InterPro" id="IPR024079">
    <property type="entry name" value="MetalloPept_cat_dom_sf"/>
</dbReference>
<dbReference type="GO" id="GO:0006508">
    <property type="term" value="P:proteolysis"/>
    <property type="evidence" value="ECO:0007669"/>
    <property type="project" value="UniProtKB-KW"/>
</dbReference>
<sequence length="209" mass="23885">MMKIYFCFFVFLFLVACNNSVPVLNETTVLVKQYKGFSKSELDTITSILEKMYGVKTIISENVELYPKAYTNVKSPRFRADSIINFQKSELNDSIDYILGLTSKDISTSKKDRKGNILKPEYKYQDWGIMGLAYCPGNSCVISSFRLKHKNKTIYFDRLKKVSVHEFGHNLGLPHCPNKKCVMTDAVETVSTIDNANLELCEDCKIKLN</sequence>
<dbReference type="PANTHER" id="PTHR15910">
    <property type="entry name" value="ARCHAEMETZINCIN"/>
    <property type="match status" value="1"/>
</dbReference>
<evidence type="ECO:0008006" key="10">
    <source>
        <dbReference type="Google" id="ProtNLM"/>
    </source>
</evidence>
<keyword evidence="4" id="KW-0378">Hydrolase</keyword>
<protein>
    <recommendedName>
        <fullName evidence="10">Archaemetzincin</fullName>
    </recommendedName>
</protein>
<dbReference type="InterPro" id="IPR012962">
    <property type="entry name" value="Pept_M54_archaemetzincn"/>
</dbReference>
<dbReference type="CDD" id="cd11375">
    <property type="entry name" value="Peptidase_M54"/>
    <property type="match status" value="1"/>
</dbReference>
<proteinExistence type="predicted"/>
<evidence type="ECO:0000256" key="2">
    <source>
        <dbReference type="ARBA" id="ARBA00022670"/>
    </source>
</evidence>
<keyword evidence="5" id="KW-0862">Zinc</keyword>
<dbReference type="PANTHER" id="PTHR15910:SF1">
    <property type="entry name" value="ARCHAEMETZINCIN-2"/>
    <property type="match status" value="1"/>
</dbReference>
<reference evidence="8 9" key="1">
    <citation type="submission" date="2018-11" db="EMBL/GenBank/DDBJ databases">
        <title>Flavobacterium sp. nov., YIM 102701-2 draft genome.</title>
        <authorList>
            <person name="Li G."/>
            <person name="Jiang Y."/>
        </authorList>
    </citation>
    <scope>NUCLEOTIDE SEQUENCE [LARGE SCALE GENOMIC DNA]</scope>
    <source>
        <strain evidence="8 9">YIM 102701-2</strain>
    </source>
</reference>
<accession>A0A3P3WAH3</accession>
<evidence type="ECO:0000256" key="3">
    <source>
        <dbReference type="ARBA" id="ARBA00022723"/>
    </source>
</evidence>
<name>A0A3P3WAH3_9FLAO</name>
<evidence type="ECO:0000256" key="7">
    <source>
        <dbReference type="SAM" id="SignalP"/>
    </source>
</evidence>
<dbReference type="Gene3D" id="3.40.390.10">
    <property type="entry name" value="Collagenase (Catalytic Domain)"/>
    <property type="match status" value="1"/>
</dbReference>
<gene>
    <name evidence="8" type="ORF">EG240_04285</name>
</gene>
<comment type="cofactor">
    <cofactor evidence="1">
        <name>Zn(2+)</name>
        <dbReference type="ChEBI" id="CHEBI:29105"/>
    </cofactor>
</comment>
<keyword evidence="2" id="KW-0645">Protease</keyword>
<evidence type="ECO:0000256" key="6">
    <source>
        <dbReference type="ARBA" id="ARBA00023049"/>
    </source>
</evidence>
<dbReference type="SUPFAM" id="SSF55486">
    <property type="entry name" value="Metalloproteases ('zincins'), catalytic domain"/>
    <property type="match status" value="1"/>
</dbReference>
<organism evidence="8 9">
    <name type="scientific">Paenimyroides tangerinum</name>
    <dbReference type="NCBI Taxonomy" id="2488728"/>
    <lineage>
        <taxon>Bacteria</taxon>
        <taxon>Pseudomonadati</taxon>
        <taxon>Bacteroidota</taxon>
        <taxon>Flavobacteriia</taxon>
        <taxon>Flavobacteriales</taxon>
        <taxon>Flavobacteriaceae</taxon>
        <taxon>Paenimyroides</taxon>
    </lineage>
</organism>
<comment type="caution">
    <text evidence="8">The sequence shown here is derived from an EMBL/GenBank/DDBJ whole genome shotgun (WGS) entry which is preliminary data.</text>
</comment>
<keyword evidence="3" id="KW-0479">Metal-binding</keyword>
<dbReference type="EMBL" id="RQVQ01000007">
    <property type="protein sequence ID" value="RRJ92010.1"/>
    <property type="molecule type" value="Genomic_DNA"/>
</dbReference>
<evidence type="ECO:0000313" key="9">
    <source>
        <dbReference type="Proteomes" id="UP000275719"/>
    </source>
</evidence>
<keyword evidence="7" id="KW-0732">Signal</keyword>
<dbReference type="PROSITE" id="PS51257">
    <property type="entry name" value="PROKAR_LIPOPROTEIN"/>
    <property type="match status" value="1"/>
</dbReference>
<dbReference type="GO" id="GO:0046872">
    <property type="term" value="F:metal ion binding"/>
    <property type="evidence" value="ECO:0007669"/>
    <property type="project" value="UniProtKB-KW"/>
</dbReference>
<feature type="signal peptide" evidence="7">
    <location>
        <begin position="1"/>
        <end position="18"/>
    </location>
</feature>
<feature type="chain" id="PRO_5018094248" description="Archaemetzincin" evidence="7">
    <location>
        <begin position="19"/>
        <end position="209"/>
    </location>
</feature>
<dbReference type="GO" id="GO:0008237">
    <property type="term" value="F:metallopeptidase activity"/>
    <property type="evidence" value="ECO:0007669"/>
    <property type="project" value="UniProtKB-KW"/>
</dbReference>
<keyword evidence="6" id="KW-0482">Metalloprotease</keyword>
<evidence type="ECO:0000256" key="5">
    <source>
        <dbReference type="ARBA" id="ARBA00022833"/>
    </source>
</evidence>
<dbReference type="OrthoDB" id="981600at2"/>
<keyword evidence="9" id="KW-1185">Reference proteome</keyword>